<feature type="transmembrane region" description="Helical" evidence="2">
    <location>
        <begin position="12"/>
        <end position="29"/>
    </location>
</feature>
<keyword evidence="2" id="KW-1133">Transmembrane helix</keyword>
<organism evidence="4 5">
    <name type="scientific">Actinomadura gamaensis</name>
    <dbReference type="NCBI Taxonomy" id="1763541"/>
    <lineage>
        <taxon>Bacteria</taxon>
        <taxon>Bacillati</taxon>
        <taxon>Actinomycetota</taxon>
        <taxon>Actinomycetes</taxon>
        <taxon>Streptosporangiales</taxon>
        <taxon>Thermomonosporaceae</taxon>
        <taxon>Actinomadura</taxon>
    </lineage>
</organism>
<keyword evidence="5" id="KW-1185">Reference proteome</keyword>
<keyword evidence="2" id="KW-0472">Membrane</keyword>
<dbReference type="InterPro" id="IPR020815">
    <property type="entry name" value="Ribosomal_bS6_CS"/>
</dbReference>
<dbReference type="PANTHER" id="PTHR34351">
    <property type="entry name" value="SLR1927 PROTEIN-RELATED"/>
    <property type="match status" value="1"/>
</dbReference>
<feature type="region of interest" description="Disordered" evidence="1">
    <location>
        <begin position="372"/>
        <end position="407"/>
    </location>
</feature>
<dbReference type="Pfam" id="PF01882">
    <property type="entry name" value="DUF58"/>
    <property type="match status" value="1"/>
</dbReference>
<comment type="caution">
    <text evidence="4">The sequence shown here is derived from an EMBL/GenBank/DDBJ whole genome shotgun (WGS) entry which is preliminary data.</text>
</comment>
<gene>
    <name evidence="4" type="ORF">ACFPCY_11300</name>
</gene>
<keyword evidence="2" id="KW-0812">Transmembrane</keyword>
<evidence type="ECO:0000256" key="1">
    <source>
        <dbReference type="SAM" id="MobiDB-lite"/>
    </source>
</evidence>
<dbReference type="PANTHER" id="PTHR34351:SF1">
    <property type="entry name" value="SLR1927 PROTEIN"/>
    <property type="match status" value="1"/>
</dbReference>
<evidence type="ECO:0000256" key="2">
    <source>
        <dbReference type="SAM" id="Phobius"/>
    </source>
</evidence>
<dbReference type="Proteomes" id="UP001595872">
    <property type="component" value="Unassembled WGS sequence"/>
</dbReference>
<dbReference type="PROSITE" id="PS01048">
    <property type="entry name" value="RIBOSOMAL_S6"/>
    <property type="match status" value="1"/>
</dbReference>
<feature type="transmembrane region" description="Helical" evidence="2">
    <location>
        <begin position="35"/>
        <end position="53"/>
    </location>
</feature>
<evidence type="ECO:0000313" key="4">
    <source>
        <dbReference type="EMBL" id="MFC4907908.1"/>
    </source>
</evidence>
<proteinExistence type="predicted"/>
<accession>A0ABV9TUV9</accession>
<dbReference type="RefSeq" id="WP_378254085.1">
    <property type="nucleotide sequence ID" value="NZ_JBHSIT010000003.1"/>
</dbReference>
<sequence>MRRALAGLTTRGRSFVAAGATAIVCAFVLGERDLLRAGVLVLALPLICTWVVSRTRYRLACARRLDPPRLPVGHESRAELRLENVSRLPSGLLMIEDRVPFALGGRPRFVIDRIEPRGTRELSYRIRSDVRGRFRVGPLTVRLADPFGMVELVRSFSLTDTLTVTPAIVPLPSGRLAGAWAGGGDSLARTVSTAGEDDIAPREYRHGDDLRRVHWRSTARRGELMVRREEQHWQSRGALFLDTRRLAHRGEGPGATFEQAVSSVASIGVHLGRMGMALRLVTDAGERLAPSADYAGEFEGLLLDALAVARPGDGSVLDAGLAALLGGSGRDGDGLVVAVFGLLTPDEARAVASVRRGTTACVAVLVDPEASSASSTAHVPSPRRSGDHATVGSAGTATPGGGAGAGGGAAVPGGGGAAAVPGVGAARVLRAAGWRVVIVRTAAELAAAWAVASEPSDSGFGHLDGNGGGGAA</sequence>
<evidence type="ECO:0000313" key="5">
    <source>
        <dbReference type="Proteomes" id="UP001595872"/>
    </source>
</evidence>
<evidence type="ECO:0000259" key="3">
    <source>
        <dbReference type="Pfam" id="PF01882"/>
    </source>
</evidence>
<name>A0ABV9TUV9_9ACTN</name>
<feature type="compositionally biased region" description="Gly residues" evidence="1">
    <location>
        <begin position="398"/>
        <end position="407"/>
    </location>
</feature>
<dbReference type="InterPro" id="IPR002881">
    <property type="entry name" value="DUF58"/>
</dbReference>
<feature type="domain" description="DUF58" evidence="3">
    <location>
        <begin position="202"/>
        <end position="368"/>
    </location>
</feature>
<dbReference type="EMBL" id="JBHSIT010000003">
    <property type="protein sequence ID" value="MFC4907908.1"/>
    <property type="molecule type" value="Genomic_DNA"/>
</dbReference>
<reference evidence="5" key="1">
    <citation type="journal article" date="2019" name="Int. J. Syst. Evol. Microbiol.">
        <title>The Global Catalogue of Microorganisms (GCM) 10K type strain sequencing project: providing services to taxonomists for standard genome sequencing and annotation.</title>
        <authorList>
            <consortium name="The Broad Institute Genomics Platform"/>
            <consortium name="The Broad Institute Genome Sequencing Center for Infectious Disease"/>
            <person name="Wu L."/>
            <person name="Ma J."/>
        </authorList>
    </citation>
    <scope>NUCLEOTIDE SEQUENCE [LARGE SCALE GENOMIC DNA]</scope>
    <source>
        <strain evidence="5">KLKA75</strain>
    </source>
</reference>
<protein>
    <submittedName>
        <fullName evidence="4">DUF58 domain-containing protein</fullName>
    </submittedName>
</protein>